<dbReference type="OrthoDB" id="9806954at2"/>
<dbReference type="Gene3D" id="3.40.50.300">
    <property type="entry name" value="P-loop containing nucleotide triphosphate hydrolases"/>
    <property type="match status" value="2"/>
</dbReference>
<keyword evidence="7 9" id="KW-0234">DNA repair</keyword>
<evidence type="ECO:0000256" key="4">
    <source>
        <dbReference type="ARBA" id="ARBA00022741"/>
    </source>
</evidence>
<keyword evidence="13" id="KW-1185">Reference proteome</keyword>
<dbReference type="NCBIfam" id="TIGR00634">
    <property type="entry name" value="recN"/>
    <property type="match status" value="1"/>
</dbReference>
<dbReference type="PANTHER" id="PTHR11059:SF0">
    <property type="entry name" value="DNA REPAIR PROTEIN RECN"/>
    <property type="match status" value="1"/>
</dbReference>
<dbReference type="FunFam" id="3.40.50.300:FF:000319">
    <property type="entry name" value="DNA repair protein RecN"/>
    <property type="match status" value="1"/>
</dbReference>
<evidence type="ECO:0000256" key="9">
    <source>
        <dbReference type="PIRNR" id="PIRNR003128"/>
    </source>
</evidence>
<dbReference type="SUPFAM" id="SSF52540">
    <property type="entry name" value="P-loop containing nucleoside triphosphate hydrolases"/>
    <property type="match status" value="1"/>
</dbReference>
<evidence type="ECO:0000256" key="6">
    <source>
        <dbReference type="ARBA" id="ARBA00022840"/>
    </source>
</evidence>
<evidence type="ECO:0000256" key="1">
    <source>
        <dbReference type="ARBA" id="ARBA00003618"/>
    </source>
</evidence>
<dbReference type="InterPro" id="IPR003395">
    <property type="entry name" value="RecF/RecN/SMC_N"/>
</dbReference>
<dbReference type="GO" id="GO:0009432">
    <property type="term" value="P:SOS response"/>
    <property type="evidence" value="ECO:0007669"/>
    <property type="project" value="TreeGrafter"/>
</dbReference>
<dbReference type="Proteomes" id="UP000183995">
    <property type="component" value="Unassembled WGS sequence"/>
</dbReference>
<proteinExistence type="inferred from homology"/>
<evidence type="ECO:0000256" key="10">
    <source>
        <dbReference type="SAM" id="Coils"/>
    </source>
</evidence>
<feature type="coiled-coil region" evidence="10">
    <location>
        <begin position="172"/>
        <end position="232"/>
    </location>
</feature>
<dbReference type="CDD" id="cd03241">
    <property type="entry name" value="ABC_RecN"/>
    <property type="match status" value="2"/>
</dbReference>
<keyword evidence="4" id="KW-0547">Nucleotide-binding</keyword>
<dbReference type="EMBL" id="FQXV01000007">
    <property type="protein sequence ID" value="SHI08089.1"/>
    <property type="molecule type" value="Genomic_DNA"/>
</dbReference>
<feature type="coiled-coil region" evidence="10">
    <location>
        <begin position="270"/>
        <end position="374"/>
    </location>
</feature>
<evidence type="ECO:0000256" key="5">
    <source>
        <dbReference type="ARBA" id="ARBA00022763"/>
    </source>
</evidence>
<accession>A0A1M5Y835</accession>
<dbReference type="GO" id="GO:0005524">
    <property type="term" value="F:ATP binding"/>
    <property type="evidence" value="ECO:0007669"/>
    <property type="project" value="UniProtKB-KW"/>
</dbReference>
<dbReference type="GO" id="GO:0043590">
    <property type="term" value="C:bacterial nucleoid"/>
    <property type="evidence" value="ECO:0007669"/>
    <property type="project" value="TreeGrafter"/>
</dbReference>
<comment type="function">
    <text evidence="1 9">May be involved in recombinational repair of damaged DNA.</text>
</comment>
<dbReference type="STRING" id="1123282.SAMN02745823_02320"/>
<organism evidence="12 13">
    <name type="scientific">Sporobacter termitidis DSM 10068</name>
    <dbReference type="NCBI Taxonomy" id="1123282"/>
    <lineage>
        <taxon>Bacteria</taxon>
        <taxon>Bacillati</taxon>
        <taxon>Bacillota</taxon>
        <taxon>Clostridia</taxon>
        <taxon>Eubacteriales</taxon>
        <taxon>Oscillospiraceae</taxon>
        <taxon>Sporobacter</taxon>
    </lineage>
</organism>
<dbReference type="PANTHER" id="PTHR11059">
    <property type="entry name" value="DNA REPAIR PROTEIN RECN"/>
    <property type="match status" value="1"/>
</dbReference>
<dbReference type="Pfam" id="PF02463">
    <property type="entry name" value="SMC_N"/>
    <property type="match status" value="1"/>
</dbReference>
<evidence type="ECO:0000256" key="8">
    <source>
        <dbReference type="ARBA" id="ARBA00033408"/>
    </source>
</evidence>
<evidence type="ECO:0000256" key="3">
    <source>
        <dbReference type="ARBA" id="ARBA00021315"/>
    </source>
</evidence>
<dbReference type="RefSeq" id="WP_073079048.1">
    <property type="nucleotide sequence ID" value="NZ_FQXV01000007.1"/>
</dbReference>
<evidence type="ECO:0000256" key="7">
    <source>
        <dbReference type="ARBA" id="ARBA00023204"/>
    </source>
</evidence>
<feature type="domain" description="RecF/RecN/SMC N-terminal" evidence="11">
    <location>
        <begin position="2"/>
        <end position="509"/>
    </location>
</feature>
<dbReference type="InterPro" id="IPR004604">
    <property type="entry name" value="DNA_recomb/repair_RecN"/>
</dbReference>
<comment type="similarity">
    <text evidence="2 9">Belongs to the RecN family.</text>
</comment>
<sequence>MIQLLHIENIAVIEKSDITFGPGLNVLTGETGAGKSIVIDALTAVTGGRASRELVRTGAAGASVTAVFAEVQVSAWCEENGIEPDEDGKLFLMRKITSDGKNSCRVNGCPVSVGQLRELGGLLIDIHGQNDGRKLLDESAHRGYLDAFGRLADDVARYAEAYKALRDKQGDIEKLSLDESEKERRIDNLKFQLDELDKADIRPGEIAEKTARRDLLKNASRLTEALDDALEAMYGGDSTEGAVTLIGQAEAQATGAARYAESLSATAEKLKDLLYAAEDATEELRDLRASLDFSPDELDSLETRLDQLRRLMKKYGGSEDELIAYREKCRGALDEIEYSSDRLAKLEKELEALKADAQKKAAALSEKRKKAAKTLEERIRAELSDLSMAGVRFKVEFEDVRAEFGLNGAGCDEVRFLMSANAGEAPGRISHIASGGELSRIMLALKNVLTENGDVGTMVFDEVDAGVSGIAAQRVGEKLSALSENRQVLCVTHLPQIAVMADTHFEIEKTTADGRTFTNVAELDLEGRKSELARLIGGANVTETTLLSAAEQLKAAAEYKAKRR</sequence>
<gene>
    <name evidence="12" type="ORF">SAMN02745823_02320</name>
</gene>
<evidence type="ECO:0000256" key="2">
    <source>
        <dbReference type="ARBA" id="ARBA00009441"/>
    </source>
</evidence>
<protein>
    <recommendedName>
        <fullName evidence="3 9">DNA repair protein RecN</fullName>
    </recommendedName>
    <alternativeName>
        <fullName evidence="8 9">Recombination protein N</fullName>
    </alternativeName>
</protein>
<keyword evidence="6" id="KW-0067">ATP-binding</keyword>
<name>A0A1M5Y835_9FIRM</name>
<dbReference type="FunFam" id="3.40.50.300:FF:000356">
    <property type="entry name" value="DNA repair protein RecN"/>
    <property type="match status" value="1"/>
</dbReference>
<dbReference type="PIRSF" id="PIRSF003128">
    <property type="entry name" value="RecN"/>
    <property type="match status" value="1"/>
</dbReference>
<evidence type="ECO:0000313" key="12">
    <source>
        <dbReference type="EMBL" id="SHI08089.1"/>
    </source>
</evidence>
<dbReference type="GO" id="GO:0006310">
    <property type="term" value="P:DNA recombination"/>
    <property type="evidence" value="ECO:0007669"/>
    <property type="project" value="InterPro"/>
</dbReference>
<dbReference type="AlphaFoldDB" id="A0A1M5Y835"/>
<dbReference type="InterPro" id="IPR027417">
    <property type="entry name" value="P-loop_NTPase"/>
</dbReference>
<evidence type="ECO:0000259" key="11">
    <source>
        <dbReference type="Pfam" id="PF02463"/>
    </source>
</evidence>
<reference evidence="12 13" key="1">
    <citation type="submission" date="2016-11" db="EMBL/GenBank/DDBJ databases">
        <authorList>
            <person name="Jaros S."/>
            <person name="Januszkiewicz K."/>
            <person name="Wedrychowicz H."/>
        </authorList>
    </citation>
    <scope>NUCLEOTIDE SEQUENCE [LARGE SCALE GENOMIC DNA]</scope>
    <source>
        <strain evidence="12 13">DSM 10068</strain>
    </source>
</reference>
<evidence type="ECO:0000313" key="13">
    <source>
        <dbReference type="Proteomes" id="UP000183995"/>
    </source>
</evidence>
<keyword evidence="5 9" id="KW-0227">DNA damage</keyword>
<dbReference type="GO" id="GO:0006281">
    <property type="term" value="P:DNA repair"/>
    <property type="evidence" value="ECO:0007669"/>
    <property type="project" value="UniProtKB-KW"/>
</dbReference>
<keyword evidence="10" id="KW-0175">Coiled coil</keyword>